<keyword evidence="1" id="KW-0472">Membrane</keyword>
<keyword evidence="2" id="KW-0732">Signal</keyword>
<dbReference type="RefSeq" id="WP_113808334.1">
    <property type="nucleotide sequence ID" value="NZ_QOCW01000036.1"/>
</dbReference>
<accession>A0A366XNL0</accession>
<keyword evidence="4" id="KW-1185">Reference proteome</keyword>
<feature type="transmembrane region" description="Helical" evidence="1">
    <location>
        <begin position="86"/>
        <end position="107"/>
    </location>
</feature>
<dbReference type="SUPFAM" id="SSF110296">
    <property type="entry name" value="Oligoxyloglucan reducing end-specific cellobiohydrolase"/>
    <property type="match status" value="1"/>
</dbReference>
<keyword evidence="1" id="KW-0812">Transmembrane</keyword>
<dbReference type="AlphaFoldDB" id="A0A366XNL0"/>
<dbReference type="NCBIfam" id="NF045728">
    <property type="entry name" value="glycosyl_F510_1955"/>
    <property type="match status" value="1"/>
</dbReference>
<evidence type="ECO:0000256" key="1">
    <source>
        <dbReference type="SAM" id="Phobius"/>
    </source>
</evidence>
<proteinExistence type="predicted"/>
<feature type="signal peptide" evidence="2">
    <location>
        <begin position="1"/>
        <end position="24"/>
    </location>
</feature>
<reference evidence="3 4" key="1">
    <citation type="submission" date="2018-07" db="EMBL/GenBank/DDBJ databases">
        <title>Lottiidibacillus patelloidae gen. nov., sp. nov., isolated from the intestinal tract of a marine limpet and the reclassification of B. taeanensis BH030017T, B. algicola KMM 3737T and B. hwajinpoensis SW-72T as genus Lottiidibacillus.</title>
        <authorList>
            <person name="Liu R."/>
            <person name="Huang Z."/>
        </authorList>
    </citation>
    <scope>NUCLEOTIDE SEQUENCE [LARGE SCALE GENOMIC DNA]</scope>
    <source>
        <strain evidence="3 4">BH030017</strain>
    </source>
</reference>
<dbReference type="InterPro" id="IPR015943">
    <property type="entry name" value="WD40/YVTN_repeat-like_dom_sf"/>
</dbReference>
<dbReference type="GO" id="GO:0016787">
    <property type="term" value="F:hydrolase activity"/>
    <property type="evidence" value="ECO:0007669"/>
    <property type="project" value="UniProtKB-KW"/>
</dbReference>
<organism evidence="3 4">
    <name type="scientific">Bacillus taeanensis</name>
    <dbReference type="NCBI Taxonomy" id="273032"/>
    <lineage>
        <taxon>Bacteria</taxon>
        <taxon>Bacillati</taxon>
        <taxon>Bacillota</taxon>
        <taxon>Bacilli</taxon>
        <taxon>Bacillales</taxon>
        <taxon>Bacillaceae</taxon>
        <taxon>Bacillus</taxon>
    </lineage>
</organism>
<evidence type="ECO:0000256" key="2">
    <source>
        <dbReference type="SAM" id="SignalP"/>
    </source>
</evidence>
<comment type="caution">
    <text evidence="3">The sequence shown here is derived from an EMBL/GenBank/DDBJ whole genome shotgun (WGS) entry which is preliminary data.</text>
</comment>
<dbReference type="EMBL" id="QOCW01000036">
    <property type="protein sequence ID" value="RBW67497.1"/>
    <property type="molecule type" value="Genomic_DNA"/>
</dbReference>
<dbReference type="Proteomes" id="UP000253314">
    <property type="component" value="Unassembled WGS sequence"/>
</dbReference>
<dbReference type="OrthoDB" id="9764804at2"/>
<dbReference type="InterPro" id="IPR054817">
    <property type="entry name" value="Glycosyl_F510_1955-like"/>
</dbReference>
<keyword evidence="3" id="KW-0378">Hydrolase</keyword>
<dbReference type="CDD" id="cd15482">
    <property type="entry name" value="Sialidase_non-viral"/>
    <property type="match status" value="1"/>
</dbReference>
<dbReference type="Gene3D" id="2.130.10.10">
    <property type="entry name" value="YVTN repeat-like/Quinoprotein amine dehydrogenase"/>
    <property type="match status" value="1"/>
</dbReference>
<keyword evidence="1" id="KW-1133">Transmembrane helix</keyword>
<evidence type="ECO:0000313" key="3">
    <source>
        <dbReference type="EMBL" id="RBW67497.1"/>
    </source>
</evidence>
<sequence length="397" mass="43724">MRILKKLLFLLSAAVLFMPVEVLAHGTEAEYQREVLIGNTMAVGSSILFVLFLIAYFVVKNKAQKLNVKKQEQRNKRKQFEDISKILRWGWTLTLLIAVGSGVWSLISSDSETSTSAGVTFEHMHGVGITNDGSAVYIPAHDGLRVYKDGEWSIPEGEKHDYMGFSMVDDGFYSSGHPAPGSDMPNPFGVIKSTDGGKSIETLDLLGEVDFHGMAAGYRSHAIYVFNPEPNSKMDEAGLYYTTDEAKTWTRSEMNGLNATPTAVAVHPDDEAVIAVGTEDGVYLSGDYGQTFEKKMGDFQVTSLAFDHNEKLLIGAVQQGQAVLLRFNKENNTSESEDISISPMEEDAVQYIAVNPQNSVEFVIVTFKKDVYKTSDLGGNWVQLVNEGKTINSDSKE</sequence>
<feature type="chain" id="PRO_5016842903" evidence="2">
    <location>
        <begin position="25"/>
        <end position="397"/>
    </location>
</feature>
<feature type="transmembrane region" description="Helical" evidence="1">
    <location>
        <begin position="40"/>
        <end position="59"/>
    </location>
</feature>
<evidence type="ECO:0000313" key="4">
    <source>
        <dbReference type="Proteomes" id="UP000253314"/>
    </source>
</evidence>
<name>A0A366XNL0_9BACI</name>
<gene>
    <name evidence="3" type="ORF">DS031_22090</name>
</gene>
<protein>
    <submittedName>
        <fullName evidence="3">Glycosyl hydrolase</fullName>
    </submittedName>
</protein>